<organism evidence="2 3">
    <name type="scientific">Dissophora globulifera</name>
    <dbReference type="NCBI Taxonomy" id="979702"/>
    <lineage>
        <taxon>Eukaryota</taxon>
        <taxon>Fungi</taxon>
        <taxon>Fungi incertae sedis</taxon>
        <taxon>Mucoromycota</taxon>
        <taxon>Mortierellomycotina</taxon>
        <taxon>Mortierellomycetes</taxon>
        <taxon>Mortierellales</taxon>
        <taxon>Mortierellaceae</taxon>
        <taxon>Dissophora</taxon>
    </lineage>
</organism>
<keyword evidence="3" id="KW-1185">Reference proteome</keyword>
<dbReference type="Proteomes" id="UP000738325">
    <property type="component" value="Unassembled WGS sequence"/>
</dbReference>
<dbReference type="OrthoDB" id="3239304at2759"/>
<accession>A0A9P6RLL7</accession>
<feature type="transmembrane region" description="Helical" evidence="1">
    <location>
        <begin position="84"/>
        <end position="104"/>
    </location>
</feature>
<evidence type="ECO:0000313" key="2">
    <source>
        <dbReference type="EMBL" id="KAG0321282.1"/>
    </source>
</evidence>
<feature type="transmembrane region" description="Helical" evidence="1">
    <location>
        <begin position="50"/>
        <end position="72"/>
    </location>
</feature>
<evidence type="ECO:0000256" key="1">
    <source>
        <dbReference type="SAM" id="Phobius"/>
    </source>
</evidence>
<evidence type="ECO:0000313" key="3">
    <source>
        <dbReference type="Proteomes" id="UP000738325"/>
    </source>
</evidence>
<sequence>MAPKHNRSYCCCCIPFRLAVALFSILALALGGASLWAVLRAGLTDSKSKIAAYIATGVYGVLGISGLVAVCFKRYALAKNFSVLWWIVTILTTILSVVSIILFATNEKDEVKAICKTDFLNDATKNLGGFYSPAALDADVDSCYKHVMIAAGVSTAVQVLVMMVGGWVASRYTSEAKHMRLGVTYTFGKGYGPVQPLVEPQGQAPPFQPAHPYTHIGGKSEWH</sequence>
<keyword evidence="1" id="KW-1133">Transmembrane helix</keyword>
<name>A0A9P6RLL7_9FUNG</name>
<dbReference type="EMBL" id="JAAAIP010000250">
    <property type="protein sequence ID" value="KAG0321282.1"/>
    <property type="molecule type" value="Genomic_DNA"/>
</dbReference>
<feature type="transmembrane region" description="Helical" evidence="1">
    <location>
        <begin position="12"/>
        <end position="38"/>
    </location>
</feature>
<keyword evidence="1" id="KW-0812">Transmembrane</keyword>
<comment type="caution">
    <text evidence="2">The sequence shown here is derived from an EMBL/GenBank/DDBJ whole genome shotgun (WGS) entry which is preliminary data.</text>
</comment>
<reference evidence="2" key="1">
    <citation type="journal article" date="2020" name="Fungal Divers.">
        <title>Resolving the Mortierellaceae phylogeny through synthesis of multi-gene phylogenetics and phylogenomics.</title>
        <authorList>
            <person name="Vandepol N."/>
            <person name="Liber J."/>
            <person name="Desiro A."/>
            <person name="Na H."/>
            <person name="Kennedy M."/>
            <person name="Barry K."/>
            <person name="Grigoriev I.V."/>
            <person name="Miller A.N."/>
            <person name="O'Donnell K."/>
            <person name="Stajich J.E."/>
            <person name="Bonito G."/>
        </authorList>
    </citation>
    <scope>NUCLEOTIDE SEQUENCE</scope>
    <source>
        <strain evidence="2">REB-010B</strain>
    </source>
</reference>
<keyword evidence="1" id="KW-0472">Membrane</keyword>
<gene>
    <name evidence="2" type="ORF">BGZ99_004023</name>
</gene>
<feature type="transmembrane region" description="Helical" evidence="1">
    <location>
        <begin position="147"/>
        <end position="170"/>
    </location>
</feature>
<proteinExistence type="predicted"/>
<protein>
    <submittedName>
        <fullName evidence="2">Uncharacterized protein</fullName>
    </submittedName>
</protein>
<dbReference type="AlphaFoldDB" id="A0A9P6RLL7"/>